<dbReference type="RefSeq" id="WP_013459919.1">
    <property type="nucleotide sequence ID" value="NC_014762.1"/>
</dbReference>
<keyword evidence="4" id="KW-0479">Metal-binding</keyword>
<dbReference type="GO" id="GO:0051539">
    <property type="term" value="F:4 iron, 4 sulfur cluster binding"/>
    <property type="evidence" value="ECO:0007669"/>
    <property type="project" value="UniProtKB-KW"/>
</dbReference>
<dbReference type="EC" id="1.8.7.1" evidence="10"/>
<feature type="domain" description="Nitrite/Sulfite reductase ferredoxin-like" evidence="9">
    <location>
        <begin position="59"/>
        <end position="123"/>
    </location>
</feature>
<feature type="domain" description="Nitrite/Sulfite reductase ferredoxin-like" evidence="9">
    <location>
        <begin position="312"/>
        <end position="373"/>
    </location>
</feature>
<dbReference type="InterPro" id="IPR045854">
    <property type="entry name" value="NO2/SO3_Rdtase_4Fe4S_sf"/>
</dbReference>
<dbReference type="Pfam" id="PF03460">
    <property type="entry name" value="NIR_SIR_ferr"/>
    <property type="match status" value="2"/>
</dbReference>
<evidence type="ECO:0000313" key="11">
    <source>
        <dbReference type="Proteomes" id="UP000008721"/>
    </source>
</evidence>
<dbReference type="HOGENOM" id="CLU_015667_2_3_7"/>
<proteinExistence type="inferred from homology"/>
<dbReference type="Gene3D" id="3.90.480.20">
    <property type="match status" value="1"/>
</dbReference>
<dbReference type="SUPFAM" id="SSF56014">
    <property type="entry name" value="Nitrite and sulphite reductase 4Fe-4S domain-like"/>
    <property type="match status" value="2"/>
</dbReference>
<dbReference type="eggNOG" id="COG0155">
    <property type="taxonomic scope" value="Bacteria"/>
</dbReference>
<evidence type="ECO:0000256" key="2">
    <source>
        <dbReference type="ARBA" id="ARBA00022485"/>
    </source>
</evidence>
<keyword evidence="2" id="KW-0004">4Fe-4S</keyword>
<dbReference type="Proteomes" id="UP000008721">
    <property type="component" value="Chromosome"/>
</dbReference>
<name>E4U352_SULKY</name>
<keyword evidence="11" id="KW-1185">Reference proteome</keyword>
<evidence type="ECO:0000259" key="9">
    <source>
        <dbReference type="Pfam" id="PF03460"/>
    </source>
</evidence>
<dbReference type="PANTHER" id="PTHR32439">
    <property type="entry name" value="FERREDOXIN--NITRITE REDUCTASE, CHLOROPLASTIC"/>
    <property type="match status" value="1"/>
</dbReference>
<dbReference type="PRINTS" id="PR00397">
    <property type="entry name" value="SIROHAEM"/>
</dbReference>
<dbReference type="InterPro" id="IPR006067">
    <property type="entry name" value="NO2/SO3_Rdtase_4Fe4S_dom"/>
</dbReference>
<reference evidence="10 11" key="1">
    <citation type="journal article" date="2012" name="Stand. Genomic Sci.">
        <title>Complete genome sequence of the sulfur compounds oxidizing chemolithoautotroph Sulfuricurvum kujiense type strain (YK-1(T)).</title>
        <authorList>
            <person name="Han C."/>
            <person name="Kotsyurbenko O."/>
            <person name="Chertkov O."/>
            <person name="Held B."/>
            <person name="Lapidus A."/>
            <person name="Nolan M."/>
            <person name="Lucas S."/>
            <person name="Hammon N."/>
            <person name="Deshpande S."/>
            <person name="Cheng J.F."/>
            <person name="Tapia R."/>
            <person name="Goodwin L.A."/>
            <person name="Pitluck S."/>
            <person name="Liolios K."/>
            <person name="Pagani I."/>
            <person name="Ivanova N."/>
            <person name="Mavromatis K."/>
            <person name="Mikhailova N."/>
            <person name="Pati A."/>
            <person name="Chen A."/>
            <person name="Palaniappan K."/>
            <person name="Land M."/>
            <person name="Hauser L."/>
            <person name="Chang Y.J."/>
            <person name="Jeffries C.D."/>
            <person name="Brambilla E.M."/>
            <person name="Rohde M."/>
            <person name="Spring S."/>
            <person name="Sikorski J."/>
            <person name="Goker M."/>
            <person name="Woyke T."/>
            <person name="Bristow J."/>
            <person name="Eisen J.A."/>
            <person name="Markowitz V."/>
            <person name="Hugenholtz P."/>
            <person name="Kyrpides N.C."/>
            <person name="Klenk H.P."/>
            <person name="Detter J.C."/>
        </authorList>
    </citation>
    <scope>NUCLEOTIDE SEQUENCE [LARGE SCALE GENOMIC DNA]</scope>
    <source>
        <strain evidence="11">ATCC BAA-921 / DSM 16994 / JCM 11577 / YK-1</strain>
    </source>
</reference>
<dbReference type="InterPro" id="IPR006066">
    <property type="entry name" value="NO2/SO3_Rdtase_FeS/sirohaem_BS"/>
</dbReference>
<protein>
    <submittedName>
        <fullName evidence="10">Sulfite reductase (Ferredoxin)</fullName>
        <ecNumber evidence="10">1.8.7.1</ecNumber>
    </submittedName>
</protein>
<feature type="domain" description="Nitrite/sulphite reductase 4Fe-4S" evidence="8">
    <location>
        <begin position="388"/>
        <end position="501"/>
    </location>
</feature>
<evidence type="ECO:0000256" key="4">
    <source>
        <dbReference type="ARBA" id="ARBA00022723"/>
    </source>
</evidence>
<dbReference type="InterPro" id="IPR005117">
    <property type="entry name" value="NiRdtase/SiRdtase_haem-b_fer"/>
</dbReference>
<evidence type="ECO:0000313" key="10">
    <source>
        <dbReference type="EMBL" id="ADR33722.1"/>
    </source>
</evidence>
<dbReference type="AlphaFoldDB" id="E4U352"/>
<evidence type="ECO:0000259" key="8">
    <source>
        <dbReference type="Pfam" id="PF01077"/>
    </source>
</evidence>
<sequence>MASETKAERIERIKREKDGLDVISDIYRYAKSGEAIDPEDVDRFKWYGIYTQNRNLQEAEDETQYYMLRVKLEAGYLNAKQVEVLGEISLRFARGSGDITTRQDIQFHWLKIEDLPEILERLAVVGLSVLGASGDCPRNIVSCPVNGIDYHQIDDVRDVVVALNNLYRGNPDFSNLPRKFKIGVSGCNKHCIHHEVQDLAFTAVKNGDELRFSVSVGGGQASNRRIADHIGYVKRRDIVKISEAVARIYRDFGRRDNRSKARLGHLVEEWGVERFACELEKESHVTLERYDGAPFTPYPRRSHFGVGATVQKGYNTIGCALTSGRISGEKLLKLGRILDLYKAEGITLTTTQNFVILNVHTDATEPMIDTLSAVGFHPHPSVFEARTLACTGLNFCKFAVSETKDLAIEVVEYLNHRFPDFDEPVSISINGCPNSCAHPHIVDLGFVGAIVKRGEERLKGFDLIVGGHLEGESSRFAVKTGVKVAADEVAPLVESLIHEFEAGSSNSFGNFLWEKYVYETAVPSTA</sequence>
<evidence type="ECO:0000256" key="7">
    <source>
        <dbReference type="ARBA" id="ARBA00023014"/>
    </source>
</evidence>
<dbReference type="GO" id="GO:0050311">
    <property type="term" value="F:sulfite reductase (ferredoxin) activity"/>
    <property type="evidence" value="ECO:0007669"/>
    <property type="project" value="UniProtKB-EC"/>
</dbReference>
<dbReference type="STRING" id="709032.Sulku_1059"/>
<gene>
    <name evidence="10" type="ordered locus">Sulku_1059</name>
</gene>
<keyword evidence="3" id="KW-0349">Heme</keyword>
<keyword evidence="5 10" id="KW-0560">Oxidoreductase</keyword>
<dbReference type="GO" id="GO:0046872">
    <property type="term" value="F:metal ion binding"/>
    <property type="evidence" value="ECO:0007669"/>
    <property type="project" value="UniProtKB-KW"/>
</dbReference>
<evidence type="ECO:0000256" key="3">
    <source>
        <dbReference type="ARBA" id="ARBA00022617"/>
    </source>
</evidence>
<dbReference type="InterPro" id="IPR051329">
    <property type="entry name" value="NIR_SIR_4Fe-4S"/>
</dbReference>
<dbReference type="KEGG" id="sku:Sulku_1059"/>
<evidence type="ECO:0000256" key="5">
    <source>
        <dbReference type="ARBA" id="ARBA00023002"/>
    </source>
</evidence>
<dbReference type="Pfam" id="PF01077">
    <property type="entry name" value="NIR_SIR"/>
    <property type="match status" value="2"/>
</dbReference>
<dbReference type="InterPro" id="IPR036136">
    <property type="entry name" value="Nit/Sulf_reduc_fer-like_dom_sf"/>
</dbReference>
<dbReference type="PROSITE" id="PS00365">
    <property type="entry name" value="NIR_SIR"/>
    <property type="match status" value="2"/>
</dbReference>
<organism evidence="10 11">
    <name type="scientific">Sulfuricurvum kujiense (strain ATCC BAA-921 / DSM 16994 / JCM 11577 / YK-1)</name>
    <dbReference type="NCBI Taxonomy" id="709032"/>
    <lineage>
        <taxon>Bacteria</taxon>
        <taxon>Pseudomonadati</taxon>
        <taxon>Campylobacterota</taxon>
        <taxon>Epsilonproteobacteria</taxon>
        <taxon>Campylobacterales</taxon>
        <taxon>Sulfurimonadaceae</taxon>
        <taxon>Sulfuricurvum</taxon>
    </lineage>
</organism>
<feature type="domain" description="Nitrite/sulphite reductase 4Fe-4S" evidence="8">
    <location>
        <begin position="133"/>
        <end position="283"/>
    </location>
</feature>
<evidence type="ECO:0000256" key="1">
    <source>
        <dbReference type="ARBA" id="ARBA00010429"/>
    </source>
</evidence>
<dbReference type="PANTHER" id="PTHR32439:SF0">
    <property type="entry name" value="FERREDOXIN--NITRITE REDUCTASE, CHLOROPLASTIC"/>
    <property type="match status" value="1"/>
</dbReference>
<dbReference type="SUPFAM" id="SSF55124">
    <property type="entry name" value="Nitrite/Sulfite reductase N-terminal domain-like"/>
    <property type="match status" value="2"/>
</dbReference>
<dbReference type="GO" id="GO:0020037">
    <property type="term" value="F:heme binding"/>
    <property type="evidence" value="ECO:0007669"/>
    <property type="project" value="InterPro"/>
</dbReference>
<keyword evidence="7" id="KW-0411">Iron-sulfur</keyword>
<evidence type="ECO:0000256" key="6">
    <source>
        <dbReference type="ARBA" id="ARBA00023004"/>
    </source>
</evidence>
<dbReference type="EMBL" id="CP002355">
    <property type="protein sequence ID" value="ADR33722.1"/>
    <property type="molecule type" value="Genomic_DNA"/>
</dbReference>
<comment type="similarity">
    <text evidence="1">Belongs to the nitrite and sulfite reductase 4Fe-4S domain family.</text>
</comment>
<accession>E4U352</accession>
<dbReference type="Gene3D" id="3.30.413.10">
    <property type="entry name" value="Sulfite Reductase Hemoprotein, domain 1"/>
    <property type="match status" value="2"/>
</dbReference>
<keyword evidence="6" id="KW-0408">Iron</keyword>